<dbReference type="AlphaFoldDB" id="C0C3H7"/>
<comment type="caution">
    <text evidence="1">The sequence shown here is derived from an EMBL/GenBank/DDBJ whole genome shotgun (WGS) entry which is preliminary data.</text>
</comment>
<accession>C0C3H7</accession>
<dbReference type="HOGENOM" id="CLU_2804853_0_0_9"/>
<organism evidence="1 2">
    <name type="scientific">[Clostridium] hylemonae DSM 15053</name>
    <dbReference type="NCBI Taxonomy" id="553973"/>
    <lineage>
        <taxon>Bacteria</taxon>
        <taxon>Bacillati</taxon>
        <taxon>Bacillota</taxon>
        <taxon>Clostridia</taxon>
        <taxon>Lachnospirales</taxon>
        <taxon>Lachnospiraceae</taxon>
    </lineage>
</organism>
<dbReference type="RefSeq" id="WP_006443998.1">
    <property type="nucleotide sequence ID" value="NZ_CP036524.1"/>
</dbReference>
<protein>
    <submittedName>
        <fullName evidence="1">Uncharacterized protein</fullName>
    </submittedName>
</protein>
<evidence type="ECO:0000313" key="2">
    <source>
        <dbReference type="Proteomes" id="UP000004893"/>
    </source>
</evidence>
<reference evidence="1" key="2">
    <citation type="submission" date="2013-06" db="EMBL/GenBank/DDBJ databases">
        <title>Draft genome sequence of Clostridium hylemonae (DSM 15053).</title>
        <authorList>
            <person name="Sudarsanam P."/>
            <person name="Ley R."/>
            <person name="Guruge J."/>
            <person name="Turnbaugh P.J."/>
            <person name="Mahowald M."/>
            <person name="Liep D."/>
            <person name="Gordon J."/>
        </authorList>
    </citation>
    <scope>NUCLEOTIDE SEQUENCE</scope>
    <source>
        <strain evidence="1">DSM 15053</strain>
    </source>
</reference>
<reference evidence="1" key="1">
    <citation type="submission" date="2009-02" db="EMBL/GenBank/DDBJ databases">
        <authorList>
            <person name="Fulton L."/>
            <person name="Clifton S."/>
            <person name="Fulton B."/>
            <person name="Xu J."/>
            <person name="Minx P."/>
            <person name="Pepin K.H."/>
            <person name="Johnson M."/>
            <person name="Bhonagiri V."/>
            <person name="Nash W.E."/>
            <person name="Mardis E.R."/>
            <person name="Wilson R.K."/>
        </authorList>
    </citation>
    <scope>NUCLEOTIDE SEQUENCE [LARGE SCALE GENOMIC DNA]</scope>
    <source>
        <strain evidence="1">DSM 15053</strain>
    </source>
</reference>
<dbReference type="Proteomes" id="UP000004893">
    <property type="component" value="Unassembled WGS sequence"/>
</dbReference>
<dbReference type="EMBL" id="ABYI02000028">
    <property type="protein sequence ID" value="EEG73353.1"/>
    <property type="molecule type" value="Genomic_DNA"/>
</dbReference>
<evidence type="ECO:0000313" key="1">
    <source>
        <dbReference type="EMBL" id="EEG73353.1"/>
    </source>
</evidence>
<keyword evidence="2" id="KW-1185">Reference proteome</keyword>
<name>C0C3H7_9FIRM</name>
<gene>
    <name evidence="1" type="ORF">CLOHYLEM_06639</name>
</gene>
<proteinExistence type="predicted"/>
<dbReference type="STRING" id="553973.CLOHYLEM_06639"/>
<sequence>MPEITARFADRKAAKRLTGKKRVSRRIPGESGEILVLTPALSYDDTVTLGLKSILGIKCITVEGIRP</sequence>